<gene>
    <name evidence="2" type="ORF">H9862_05755</name>
</gene>
<organism evidence="2 3">
    <name type="scientific">Candidatus Akkermansia intestinigallinarum</name>
    <dbReference type="NCBI Taxonomy" id="2838431"/>
    <lineage>
        <taxon>Bacteria</taxon>
        <taxon>Pseudomonadati</taxon>
        <taxon>Verrucomicrobiota</taxon>
        <taxon>Verrucomicrobiia</taxon>
        <taxon>Verrucomicrobiales</taxon>
        <taxon>Akkermansiaceae</taxon>
        <taxon>Akkermansia</taxon>
    </lineage>
</organism>
<sequence>MNAFRAFLTASLGVAALCSSAVVADPASDYWKPENMAKRQCTSVHLNYLPQVPHTAAYTEMVIEKSAPGTYFACNSFGGGYIGVQELPEDESGKTKRVAIFSIWDAKDSGDNPHAAPEEERAKLVQRGRGVVTARFGGEGTGGRSMRLFPWKEGEVIRTLVVEKPDGEHFRQIAGYIYNPATKRWELLSCWRVQAIRRGIDGGCGFVEDFRRNVESKEHERRATFGPAFRWTGKEWSLADTFRFTKDGNLNMNINCRLNPERGYFSLATGGDVKPEADFAVFTEKKLDVSAKKPGKDVMKLIKAPKLKAVPYSDDGKWEE</sequence>
<dbReference type="InterPro" id="IPR021862">
    <property type="entry name" value="DUF3472"/>
</dbReference>
<accession>A0A9D2AI63</accession>
<feature type="signal peptide" evidence="1">
    <location>
        <begin position="1"/>
        <end position="24"/>
    </location>
</feature>
<protein>
    <submittedName>
        <fullName evidence="2">DUF3472 domain-containing protein</fullName>
    </submittedName>
</protein>
<proteinExistence type="predicted"/>
<feature type="chain" id="PRO_5038570726" evidence="1">
    <location>
        <begin position="25"/>
        <end position="320"/>
    </location>
</feature>
<evidence type="ECO:0000313" key="3">
    <source>
        <dbReference type="Proteomes" id="UP000823964"/>
    </source>
</evidence>
<name>A0A9D2AI63_9BACT</name>
<dbReference type="EMBL" id="DXFQ01000101">
    <property type="protein sequence ID" value="HIX20093.1"/>
    <property type="molecule type" value="Genomic_DNA"/>
</dbReference>
<dbReference type="Proteomes" id="UP000823964">
    <property type="component" value="Unassembled WGS sequence"/>
</dbReference>
<dbReference type="AlphaFoldDB" id="A0A9D2AI63"/>
<dbReference type="Pfam" id="PF11958">
    <property type="entry name" value="DUF3472"/>
    <property type="match status" value="1"/>
</dbReference>
<evidence type="ECO:0000313" key="2">
    <source>
        <dbReference type="EMBL" id="HIX20093.1"/>
    </source>
</evidence>
<reference evidence="2" key="1">
    <citation type="journal article" date="2021" name="PeerJ">
        <title>Extensive microbial diversity within the chicken gut microbiome revealed by metagenomics and culture.</title>
        <authorList>
            <person name="Gilroy R."/>
            <person name="Ravi A."/>
            <person name="Getino M."/>
            <person name="Pursley I."/>
            <person name="Horton D.L."/>
            <person name="Alikhan N.F."/>
            <person name="Baker D."/>
            <person name="Gharbi K."/>
            <person name="Hall N."/>
            <person name="Watson M."/>
            <person name="Adriaenssens E.M."/>
            <person name="Foster-Nyarko E."/>
            <person name="Jarju S."/>
            <person name="Secka A."/>
            <person name="Antonio M."/>
            <person name="Oren A."/>
            <person name="Chaudhuri R.R."/>
            <person name="La Ragione R."/>
            <person name="Hildebrand F."/>
            <person name="Pallen M.J."/>
        </authorList>
    </citation>
    <scope>NUCLEOTIDE SEQUENCE</scope>
    <source>
        <strain evidence="2">14975</strain>
    </source>
</reference>
<reference evidence="2" key="2">
    <citation type="submission" date="2021-04" db="EMBL/GenBank/DDBJ databases">
        <authorList>
            <person name="Gilroy R."/>
        </authorList>
    </citation>
    <scope>NUCLEOTIDE SEQUENCE</scope>
    <source>
        <strain evidence="2">14975</strain>
    </source>
</reference>
<evidence type="ECO:0000256" key="1">
    <source>
        <dbReference type="SAM" id="SignalP"/>
    </source>
</evidence>
<comment type="caution">
    <text evidence="2">The sequence shown here is derived from an EMBL/GenBank/DDBJ whole genome shotgun (WGS) entry which is preliminary data.</text>
</comment>
<keyword evidence="1" id="KW-0732">Signal</keyword>